<gene>
    <name evidence="3" type="ORF">EG799_01815</name>
</gene>
<organism evidence="3 4">
    <name type="scientific">Aurantiacibacter spongiae</name>
    <dbReference type="NCBI Taxonomy" id="2488860"/>
    <lineage>
        <taxon>Bacteria</taxon>
        <taxon>Pseudomonadati</taxon>
        <taxon>Pseudomonadota</taxon>
        <taxon>Alphaproteobacteria</taxon>
        <taxon>Sphingomonadales</taxon>
        <taxon>Erythrobacteraceae</taxon>
        <taxon>Aurantiacibacter</taxon>
    </lineage>
</organism>
<evidence type="ECO:0000256" key="1">
    <source>
        <dbReference type="ARBA" id="ARBA00023172"/>
    </source>
</evidence>
<dbReference type="GO" id="GO:0006310">
    <property type="term" value="P:DNA recombination"/>
    <property type="evidence" value="ECO:0007669"/>
    <property type="project" value="UniProtKB-KW"/>
</dbReference>
<dbReference type="GO" id="GO:0015074">
    <property type="term" value="P:DNA integration"/>
    <property type="evidence" value="ECO:0007669"/>
    <property type="project" value="InterPro"/>
</dbReference>
<dbReference type="RefSeq" id="WP_123878027.1">
    <property type="nucleotide sequence ID" value="NZ_RPFZ01000001.1"/>
</dbReference>
<dbReference type="Proteomes" id="UP000275232">
    <property type="component" value="Unassembled WGS sequence"/>
</dbReference>
<proteinExistence type="predicted"/>
<dbReference type="OrthoDB" id="9784724at2"/>
<keyword evidence="1" id="KW-0233">DNA recombination</keyword>
<dbReference type="GO" id="GO:0003677">
    <property type="term" value="F:DNA binding"/>
    <property type="evidence" value="ECO:0007669"/>
    <property type="project" value="InterPro"/>
</dbReference>
<dbReference type="Gene3D" id="1.10.443.10">
    <property type="entry name" value="Intergrase catalytic core"/>
    <property type="match status" value="1"/>
</dbReference>
<sequence length="700" mass="78929">MSRIPFTIRIEGRYSFRRRIHFRNIISKPLTLALQTADPGAARERVAILAARFVIVRADVKTMLEGQRNLTGVEIEAIFRRELEQQLGSWLSDAYADAPWSSSVIEEAARHGEAYRQLRLPNPRHDMDAFERAKLDAANRETAENDVTPEWARPLVDQIRDALSDEYVISAPKAIGATTSDANIAAARTHLIRAGASACTRAQRMFDNDVLDAADPMRATTADLGELPPAVAALLAGAEGVAAPVAQTNLPSPAPPTECPFAIYDNRKFSEIIEDVLFELKQDKVWKGDLKQQRRIMQSFAWITGDRELGTYDHRDVARFKNGLNRRPSTFRFGSPEKGAMSRPFEDVISEVAPITPATARNLKTVNRDLSTMSTVAKHLALTSWKPRIHNVLIMDFAGATVAIQQDENAELRPPWKKEELECLFRSPLYLGGGAGKNRLKDECARPHVWHDAAFWAPLIWYYTHACREEICGLEIVDVFDDHPVPHIYIRENLTRGRDGEKAGEKRIARRRKLPLHDEILRLGFLDYVSAIRAEGHTALFPELYLFESKRGGAQFYDRAWRYMVQWITDRMEVEVNDKGKGPDIHSIRALGSSFYEVDGVNEIMRAEIMGHARSGTNAKHYSKRIKTEGLEVVLQERLEFVQRYVPKITLHLDPLPIRLLPMEARSRVGSGRHRRIRSDAGISKKSGARSSGSAFSGSR</sequence>
<feature type="region of interest" description="Disordered" evidence="2">
    <location>
        <begin position="669"/>
        <end position="700"/>
    </location>
</feature>
<dbReference type="InterPro" id="IPR011010">
    <property type="entry name" value="DNA_brk_join_enz"/>
</dbReference>
<dbReference type="AlphaFoldDB" id="A0A3N5CV51"/>
<evidence type="ECO:0000313" key="4">
    <source>
        <dbReference type="Proteomes" id="UP000275232"/>
    </source>
</evidence>
<reference evidence="3 4" key="1">
    <citation type="submission" date="2018-11" db="EMBL/GenBank/DDBJ databases">
        <title>Erythrobacter spongiae sp. nov., isolated from a marine sponge.</title>
        <authorList>
            <person name="Zhuang L."/>
            <person name="Luo L."/>
        </authorList>
    </citation>
    <scope>NUCLEOTIDE SEQUENCE [LARGE SCALE GENOMIC DNA]</scope>
    <source>
        <strain evidence="3 4">HN-E23</strain>
    </source>
</reference>
<evidence type="ECO:0000313" key="3">
    <source>
        <dbReference type="EMBL" id="RPF70499.1"/>
    </source>
</evidence>
<evidence type="ECO:0008006" key="5">
    <source>
        <dbReference type="Google" id="ProtNLM"/>
    </source>
</evidence>
<comment type="caution">
    <text evidence="3">The sequence shown here is derived from an EMBL/GenBank/DDBJ whole genome shotgun (WGS) entry which is preliminary data.</text>
</comment>
<evidence type="ECO:0000256" key="2">
    <source>
        <dbReference type="SAM" id="MobiDB-lite"/>
    </source>
</evidence>
<dbReference type="SUPFAM" id="SSF56349">
    <property type="entry name" value="DNA breaking-rejoining enzymes"/>
    <property type="match status" value="1"/>
</dbReference>
<name>A0A3N5CV51_9SPHN</name>
<accession>A0A3N5CV51</accession>
<feature type="compositionally biased region" description="Low complexity" evidence="2">
    <location>
        <begin position="684"/>
        <end position="700"/>
    </location>
</feature>
<dbReference type="InterPro" id="IPR013762">
    <property type="entry name" value="Integrase-like_cat_sf"/>
</dbReference>
<protein>
    <recommendedName>
        <fullName evidence="5">Site-specific integrase</fullName>
    </recommendedName>
</protein>
<dbReference type="EMBL" id="RPFZ01000001">
    <property type="protein sequence ID" value="RPF70499.1"/>
    <property type="molecule type" value="Genomic_DNA"/>
</dbReference>
<keyword evidence="4" id="KW-1185">Reference proteome</keyword>